<keyword evidence="5 8" id="KW-0963">Cytoplasm</keyword>
<dbReference type="GO" id="GO:0016757">
    <property type="term" value="F:glycosyltransferase activity"/>
    <property type="evidence" value="ECO:0007669"/>
    <property type="project" value="UniProtKB-KW"/>
</dbReference>
<comment type="miscellaneous">
    <text evidence="8">This function is generally fulfilled by the C-terminal part of HisG, which is missing in some bacteria such as this one.</text>
</comment>
<evidence type="ECO:0000256" key="4">
    <source>
        <dbReference type="ARBA" id="ARBA00020397"/>
    </source>
</evidence>
<evidence type="ECO:0000256" key="2">
    <source>
        <dbReference type="ARBA" id="ARBA00004667"/>
    </source>
</evidence>
<dbReference type="HAMAP" id="MF_00125">
    <property type="entry name" value="HisZ"/>
    <property type="match status" value="1"/>
</dbReference>
<dbReference type="Proteomes" id="UP000318422">
    <property type="component" value="Unassembled WGS sequence"/>
</dbReference>
<dbReference type="PANTHER" id="PTHR11476">
    <property type="entry name" value="HISTIDYL-TRNA SYNTHETASE"/>
    <property type="match status" value="1"/>
</dbReference>
<organism evidence="11 12">
    <name type="scientific">Zoogloea ramigera</name>
    <dbReference type="NCBI Taxonomy" id="350"/>
    <lineage>
        <taxon>Bacteria</taxon>
        <taxon>Pseudomonadati</taxon>
        <taxon>Pseudomonadota</taxon>
        <taxon>Betaproteobacteria</taxon>
        <taxon>Rhodocyclales</taxon>
        <taxon>Zoogloeaceae</taxon>
        <taxon>Zoogloea</taxon>
    </lineage>
</organism>
<dbReference type="NCBIfam" id="NF008935">
    <property type="entry name" value="PRK12292.1-1"/>
    <property type="match status" value="1"/>
</dbReference>
<evidence type="ECO:0000259" key="10">
    <source>
        <dbReference type="Pfam" id="PF13393"/>
    </source>
</evidence>
<dbReference type="InterPro" id="IPR041715">
    <property type="entry name" value="HisRS-like_core"/>
</dbReference>
<comment type="pathway">
    <text evidence="2 8">Amino-acid biosynthesis; L-histidine biosynthesis; L-histidine from 5-phospho-alpha-D-ribose 1-diphosphate: step 1/9.</text>
</comment>
<comment type="subcellular location">
    <subcellularLocation>
        <location evidence="1 8">Cytoplasm</location>
    </subcellularLocation>
</comment>
<feature type="binding site" evidence="9">
    <location>
        <position position="127"/>
    </location>
    <ligand>
        <name>L-histidine</name>
        <dbReference type="ChEBI" id="CHEBI:57595"/>
    </ligand>
</feature>
<dbReference type="EMBL" id="BJNV01000002">
    <property type="protein sequence ID" value="GEC94028.1"/>
    <property type="molecule type" value="Genomic_DNA"/>
</dbReference>
<feature type="domain" description="Class II Histidinyl-tRNA synthetase (HisRS)-like catalytic core" evidence="10">
    <location>
        <begin position="9"/>
        <end position="313"/>
    </location>
</feature>
<accession>A0A4Y4CMF3</accession>
<dbReference type="GO" id="GO:0000105">
    <property type="term" value="P:L-histidine biosynthetic process"/>
    <property type="evidence" value="ECO:0007669"/>
    <property type="project" value="UniProtKB-UniRule"/>
</dbReference>
<dbReference type="GO" id="GO:0005737">
    <property type="term" value="C:cytoplasm"/>
    <property type="evidence" value="ECO:0007669"/>
    <property type="project" value="UniProtKB-SubCell"/>
</dbReference>
<dbReference type="Pfam" id="PF13393">
    <property type="entry name" value="tRNA-synt_His"/>
    <property type="match status" value="1"/>
</dbReference>
<dbReference type="NCBIfam" id="TIGR00443">
    <property type="entry name" value="hisZ_biosyn_reg"/>
    <property type="match status" value="1"/>
</dbReference>
<dbReference type="CDD" id="cd00773">
    <property type="entry name" value="HisRS-like_core"/>
    <property type="match status" value="1"/>
</dbReference>
<comment type="similarity">
    <text evidence="3 8">Belongs to the class-II aminoacyl-tRNA synthetase family. HisZ subfamily.</text>
</comment>
<evidence type="ECO:0000256" key="5">
    <source>
        <dbReference type="ARBA" id="ARBA00022490"/>
    </source>
</evidence>
<keyword evidence="6 8" id="KW-0368">Histidine biosynthesis</keyword>
<evidence type="ECO:0000256" key="7">
    <source>
        <dbReference type="ARBA" id="ARBA00025246"/>
    </source>
</evidence>
<comment type="caution">
    <text evidence="11">The sequence shown here is derived from an EMBL/GenBank/DDBJ whole genome shotgun (WGS) entry which is preliminary data.</text>
</comment>
<name>A0A4Y4CMF3_ZOORA</name>
<sequence length="385" mass="40936">MLRWVLPEYIQDALPAEAAKLEDLRRRLLDDFRLNGYQLVAPPLLEYLESLLTGAGQDLQLKTLKLVDQLSGRLMGVRADITPQVARIDAHLLNRKGVARLCYCGSVAHAVPSSLTATREPLQLGAELYGHAGIEADAEVIRLLAEALQTAGVGTSRIDLGHVGIFKALAQTAGLLPQKEEALFDCLQSKDLPGLRELLVEAPEGVRAALLALPTLYGGVDVLARAREVLPRQPEIVAALDDLQELASRLAGLPISFDLADLRGYHYHSGVVFAAYGGNSPVALALGGRYDSVGRAFGRGRPATGFSLDLRELAAQVPDPVAAGAILAPAGGEAGLSATIAALRAGGENVMIELPGHEGTWREAGCDRRLVLRGGAWQVEPLQGE</sequence>
<protein>
    <recommendedName>
        <fullName evidence="4 8">ATP phosphoribosyltransferase regulatory subunit</fullName>
    </recommendedName>
</protein>
<evidence type="ECO:0000256" key="9">
    <source>
        <dbReference type="PIRSR" id="PIRSR001549-1"/>
    </source>
</evidence>
<keyword evidence="11" id="KW-0808">Transferase</keyword>
<keyword evidence="11" id="KW-0328">Glycosyltransferase</keyword>
<feature type="binding site" evidence="9">
    <location>
        <position position="263"/>
    </location>
    <ligand>
        <name>L-histidine</name>
        <dbReference type="ChEBI" id="CHEBI:57595"/>
    </ligand>
</feature>
<evidence type="ECO:0000313" key="12">
    <source>
        <dbReference type="Proteomes" id="UP000318422"/>
    </source>
</evidence>
<proteinExistence type="inferred from homology"/>
<evidence type="ECO:0000256" key="1">
    <source>
        <dbReference type="ARBA" id="ARBA00004496"/>
    </source>
</evidence>
<feature type="binding site" evidence="9">
    <location>
        <position position="123"/>
    </location>
    <ligand>
        <name>L-histidine</name>
        <dbReference type="ChEBI" id="CHEBI:57595"/>
    </ligand>
</feature>
<dbReference type="AlphaFoldDB" id="A0A4Y4CMF3"/>
<gene>
    <name evidence="8 11" type="primary">hisZ</name>
    <name evidence="11" type="ORF">ZRA01_01010</name>
</gene>
<evidence type="ECO:0000313" key="11">
    <source>
        <dbReference type="EMBL" id="GEC94028.1"/>
    </source>
</evidence>
<dbReference type="UniPathway" id="UPA00031">
    <property type="reaction ID" value="UER00006"/>
</dbReference>
<keyword evidence="12" id="KW-1185">Reference proteome</keyword>
<feature type="binding site" evidence="9">
    <location>
        <begin position="80"/>
        <end position="82"/>
    </location>
    <ligand>
        <name>L-histidine</name>
        <dbReference type="ChEBI" id="CHEBI:57595"/>
    </ligand>
</feature>
<evidence type="ECO:0000256" key="3">
    <source>
        <dbReference type="ARBA" id="ARBA00005539"/>
    </source>
</evidence>
<evidence type="ECO:0000256" key="8">
    <source>
        <dbReference type="HAMAP-Rule" id="MF_00125"/>
    </source>
</evidence>
<reference evidence="11 12" key="1">
    <citation type="submission" date="2019-06" db="EMBL/GenBank/DDBJ databases">
        <title>Whole genome shotgun sequence of Zoogloea ramigera NBRC 15342.</title>
        <authorList>
            <person name="Hosoyama A."/>
            <person name="Uohara A."/>
            <person name="Ohji S."/>
            <person name="Ichikawa N."/>
        </authorList>
    </citation>
    <scope>NUCLEOTIDE SEQUENCE [LARGE SCALE GENOMIC DNA]</scope>
    <source>
        <strain evidence="11 12">NBRC 15342</strain>
    </source>
</reference>
<dbReference type="PANTHER" id="PTHR11476:SF7">
    <property type="entry name" value="HISTIDINE--TRNA LIGASE"/>
    <property type="match status" value="1"/>
</dbReference>
<dbReference type="InterPro" id="IPR004517">
    <property type="entry name" value="HisZ"/>
</dbReference>
<dbReference type="NCBIfam" id="NF009086">
    <property type="entry name" value="PRK12421.1"/>
    <property type="match status" value="1"/>
</dbReference>
<evidence type="ECO:0000256" key="6">
    <source>
        <dbReference type="ARBA" id="ARBA00023102"/>
    </source>
</evidence>
<dbReference type="Gene3D" id="3.30.930.10">
    <property type="entry name" value="Bira Bifunctional Protein, Domain 2"/>
    <property type="match status" value="1"/>
</dbReference>
<comment type="subunit">
    <text evidence="8">Heteromultimer composed of HisG and HisZ subunits.</text>
</comment>
<dbReference type="InterPro" id="IPR045864">
    <property type="entry name" value="aa-tRNA-synth_II/BPL/LPL"/>
</dbReference>
<keyword evidence="8" id="KW-0028">Amino-acid biosynthesis</keyword>
<dbReference type="PIRSF" id="PIRSF001549">
    <property type="entry name" value="His-tRNA_synth"/>
    <property type="match status" value="1"/>
</dbReference>
<dbReference type="SUPFAM" id="SSF55681">
    <property type="entry name" value="Class II aaRS and biotin synthetases"/>
    <property type="match status" value="1"/>
</dbReference>
<dbReference type="InterPro" id="IPR004516">
    <property type="entry name" value="HisRS/HisZ"/>
</dbReference>
<comment type="function">
    <text evidence="7 8">Required for the first step of histidine biosynthesis. May allow the feedback regulation of ATP phosphoribosyltransferase activity by histidine.</text>
</comment>